<evidence type="ECO:0000256" key="4">
    <source>
        <dbReference type="ARBA" id="ARBA00022598"/>
    </source>
</evidence>
<protein>
    <recommendedName>
        <fullName evidence="3">DNA ligase</fullName>
    </recommendedName>
</protein>
<comment type="cofactor">
    <cofactor evidence="1">
        <name>a divalent metal cation</name>
        <dbReference type="ChEBI" id="CHEBI:60240"/>
    </cofactor>
</comment>
<organism evidence="9 10">
    <name type="scientific">Pseudomonas phage nickie</name>
    <dbReference type="NCBI Taxonomy" id="2048977"/>
    <lineage>
        <taxon>Viruses</taxon>
        <taxon>Duplodnaviria</taxon>
        <taxon>Heunggongvirae</taxon>
        <taxon>Uroviricota</taxon>
        <taxon>Caudoviricetes</taxon>
        <taxon>Nickievirus</taxon>
        <taxon>Nickievirus nickie</taxon>
    </lineage>
</organism>
<dbReference type="GO" id="GO:0003910">
    <property type="term" value="F:DNA ligase (ATP) activity"/>
    <property type="evidence" value="ECO:0007669"/>
    <property type="project" value="InterPro"/>
</dbReference>
<evidence type="ECO:0000313" key="10">
    <source>
        <dbReference type="Proteomes" id="UP000241592"/>
    </source>
</evidence>
<dbReference type="SUPFAM" id="SSF50249">
    <property type="entry name" value="Nucleic acid-binding proteins"/>
    <property type="match status" value="1"/>
</dbReference>
<dbReference type="GO" id="GO:0006281">
    <property type="term" value="P:DNA repair"/>
    <property type="evidence" value="ECO:0007669"/>
    <property type="project" value="UniProtKB-KW"/>
</dbReference>
<keyword evidence="10" id="KW-1185">Reference proteome</keyword>
<evidence type="ECO:0000256" key="5">
    <source>
        <dbReference type="ARBA" id="ARBA00022705"/>
    </source>
</evidence>
<dbReference type="Proteomes" id="UP000241592">
    <property type="component" value="Segment"/>
</dbReference>
<dbReference type="GO" id="GO:0005524">
    <property type="term" value="F:ATP binding"/>
    <property type="evidence" value="ECO:0007669"/>
    <property type="project" value="InterPro"/>
</dbReference>
<dbReference type="EMBL" id="MG018927">
    <property type="protein sequence ID" value="ATW57992.1"/>
    <property type="molecule type" value="Genomic_DNA"/>
</dbReference>
<evidence type="ECO:0000256" key="6">
    <source>
        <dbReference type="ARBA" id="ARBA00022763"/>
    </source>
</evidence>
<evidence type="ECO:0000256" key="1">
    <source>
        <dbReference type="ARBA" id="ARBA00001968"/>
    </source>
</evidence>
<sequence>MNSHNIMHAINEIAGASGKNDKIELLQRHMVNPEFLEVLNLALNPFITFGQRPGRYTGFAGTFMWDENTVAMLMSMASRDLTGNAAQAAMQAEFSRLEEQSAELLWRVINKDLKAGFGENSVNKVKKDFIPSFSYMRCSLPKDAKLDTWPWNTGAISQIKADGMFFNADIDASFVNFTSRQGQPFPGEGFEALAQNFKDAFAHLLVDDHREGIQTHGELLVEDEHGQVLPREVGNGMINKLIQGSALPPGHNLTALLWDVVPKENTGKKGKYEVPYLQRLRLLNSAVGMLQAKREHRLISVIETRVVRSYEEAMAHYMDARRRKLEGTIVKKPTMIWKDGTSKDQVKLKQEVPVELEVYGFEEGKPGAKTCLTFGALKTRTKCGLLKVDVGTGFSDELRREINEAREEWIGAIITVKGNEIMVSKDGKKEHSIFLPVYVERRLDKNEADTYEQVVAQFEAAVK</sequence>
<dbReference type="Pfam" id="PF01068">
    <property type="entry name" value="DNA_ligase_A_M"/>
    <property type="match status" value="1"/>
</dbReference>
<keyword evidence="7" id="KW-0234">DNA repair</keyword>
<keyword evidence="6" id="KW-0227">DNA damage</keyword>
<feature type="domain" description="ATP-dependent DNA ligase family profile" evidence="8">
    <location>
        <begin position="153"/>
        <end position="349"/>
    </location>
</feature>
<proteinExistence type="inferred from homology"/>
<dbReference type="Gene3D" id="2.40.50.140">
    <property type="entry name" value="Nucleic acid-binding proteins"/>
    <property type="match status" value="1"/>
</dbReference>
<name>A0A2H4P729_9CAUD</name>
<dbReference type="InterPro" id="IPR012340">
    <property type="entry name" value="NA-bd_OB-fold"/>
</dbReference>
<dbReference type="GO" id="GO:0006310">
    <property type="term" value="P:DNA recombination"/>
    <property type="evidence" value="ECO:0007669"/>
    <property type="project" value="InterPro"/>
</dbReference>
<keyword evidence="4 9" id="KW-0436">Ligase</keyword>
<dbReference type="OrthoDB" id="4135at10239"/>
<dbReference type="Gene3D" id="3.30.470.30">
    <property type="entry name" value="DNA ligase/mRNA capping enzyme"/>
    <property type="match status" value="1"/>
</dbReference>
<dbReference type="GO" id="GO:0006260">
    <property type="term" value="P:DNA replication"/>
    <property type="evidence" value="ECO:0007669"/>
    <property type="project" value="UniProtKB-KW"/>
</dbReference>
<gene>
    <name evidence="9" type="ORF">CNR34_00059</name>
</gene>
<dbReference type="PANTHER" id="PTHR47810">
    <property type="entry name" value="DNA LIGASE"/>
    <property type="match status" value="1"/>
</dbReference>
<accession>A0A2H4P729</accession>
<comment type="similarity">
    <text evidence="2">Belongs to the ATP-dependent DNA ligase family.</text>
</comment>
<evidence type="ECO:0000256" key="7">
    <source>
        <dbReference type="ARBA" id="ARBA00023204"/>
    </source>
</evidence>
<evidence type="ECO:0000259" key="8">
    <source>
        <dbReference type="Pfam" id="PF01068"/>
    </source>
</evidence>
<dbReference type="InterPro" id="IPR050326">
    <property type="entry name" value="NAD_dep_DNA_ligaseB"/>
</dbReference>
<dbReference type="InterPro" id="IPR012310">
    <property type="entry name" value="DNA_ligase_ATP-dep_cent"/>
</dbReference>
<keyword evidence="5" id="KW-0235">DNA replication</keyword>
<evidence type="ECO:0000256" key="3">
    <source>
        <dbReference type="ARBA" id="ARBA00013308"/>
    </source>
</evidence>
<evidence type="ECO:0000313" key="9">
    <source>
        <dbReference type="EMBL" id="ATW57992.1"/>
    </source>
</evidence>
<dbReference type="SUPFAM" id="SSF56091">
    <property type="entry name" value="DNA ligase/mRNA capping enzyme, catalytic domain"/>
    <property type="match status" value="1"/>
</dbReference>
<reference evidence="9 10" key="1">
    <citation type="submission" date="2017-09" db="EMBL/GenBank/DDBJ databases">
        <authorList>
            <person name="Ehlers B."/>
            <person name="Leendertz F.H."/>
        </authorList>
    </citation>
    <scope>NUCLEOTIDE SEQUENCE [LARGE SCALE GENOMIC DNA]</scope>
</reference>
<dbReference type="PANTHER" id="PTHR47810:SF1">
    <property type="entry name" value="DNA LIGASE B"/>
    <property type="match status" value="1"/>
</dbReference>
<evidence type="ECO:0000256" key="2">
    <source>
        <dbReference type="ARBA" id="ARBA00007572"/>
    </source>
</evidence>